<dbReference type="AlphaFoldDB" id="A0A2M9ZQA9"/>
<evidence type="ECO:0000256" key="2">
    <source>
        <dbReference type="ARBA" id="ARBA00029447"/>
    </source>
</evidence>
<dbReference type="GO" id="GO:0005886">
    <property type="term" value="C:plasma membrane"/>
    <property type="evidence" value="ECO:0007669"/>
    <property type="project" value="TreeGrafter"/>
</dbReference>
<feature type="domain" description="Methyl-accepting transducer" evidence="4">
    <location>
        <begin position="92"/>
        <end position="314"/>
    </location>
</feature>
<gene>
    <name evidence="5" type="ORF">CH360_05345</name>
    <name evidence="6" type="ORF">CH373_04925</name>
</gene>
<dbReference type="GO" id="GO:0007165">
    <property type="term" value="P:signal transduction"/>
    <property type="evidence" value="ECO:0007669"/>
    <property type="project" value="UniProtKB-KW"/>
</dbReference>
<evidence type="ECO:0000313" key="5">
    <source>
        <dbReference type="EMBL" id="PJZ70420.1"/>
    </source>
</evidence>
<dbReference type="RefSeq" id="WP_100712989.1">
    <property type="nucleotide sequence ID" value="NZ_NPDY01000003.1"/>
</dbReference>
<evidence type="ECO:0000259" key="4">
    <source>
        <dbReference type="PROSITE" id="PS50111"/>
    </source>
</evidence>
<dbReference type="Pfam" id="PF00015">
    <property type="entry name" value="MCPsignal"/>
    <property type="match status" value="1"/>
</dbReference>
<dbReference type="Proteomes" id="UP000231990">
    <property type="component" value="Unassembled WGS sequence"/>
</dbReference>
<name>A0A2M9ZQA9_9LEPT</name>
<accession>A0A2M9ZQA9</accession>
<evidence type="ECO:0000256" key="3">
    <source>
        <dbReference type="PROSITE-ProRule" id="PRU00284"/>
    </source>
</evidence>
<comment type="caution">
    <text evidence="6">The sequence shown here is derived from an EMBL/GenBank/DDBJ whole genome shotgun (WGS) entry which is preliminary data.</text>
</comment>
<keyword evidence="7" id="KW-1185">Reference proteome</keyword>
<dbReference type="PROSITE" id="PS50111">
    <property type="entry name" value="CHEMOTAXIS_TRANSDUC_2"/>
    <property type="match status" value="1"/>
</dbReference>
<comment type="similarity">
    <text evidence="2">Belongs to the methyl-accepting chemotaxis (MCP) protein family.</text>
</comment>
<dbReference type="PANTHER" id="PTHR43531">
    <property type="entry name" value="PROTEIN ICFG"/>
    <property type="match status" value="1"/>
</dbReference>
<keyword evidence="1" id="KW-0145">Chemotaxis</keyword>
<evidence type="ECO:0000313" key="6">
    <source>
        <dbReference type="EMBL" id="PJZ74256.1"/>
    </source>
</evidence>
<protein>
    <recommendedName>
        <fullName evidence="4">Methyl-accepting transducer domain-containing protein</fullName>
    </recommendedName>
</protein>
<dbReference type="SMART" id="SM00283">
    <property type="entry name" value="MA"/>
    <property type="match status" value="1"/>
</dbReference>
<evidence type="ECO:0000313" key="8">
    <source>
        <dbReference type="Proteomes" id="UP000231990"/>
    </source>
</evidence>
<dbReference type="EMBL" id="NPDZ01000002">
    <property type="protein sequence ID" value="PJZ74256.1"/>
    <property type="molecule type" value="Genomic_DNA"/>
</dbReference>
<dbReference type="OrthoDB" id="9816519at2"/>
<evidence type="ECO:0000313" key="7">
    <source>
        <dbReference type="Proteomes" id="UP000231962"/>
    </source>
</evidence>
<evidence type="ECO:0000256" key="1">
    <source>
        <dbReference type="ARBA" id="ARBA00022500"/>
    </source>
</evidence>
<dbReference type="PANTHER" id="PTHR43531:SF11">
    <property type="entry name" value="METHYL-ACCEPTING CHEMOTAXIS PROTEIN 3"/>
    <property type="match status" value="1"/>
</dbReference>
<dbReference type="EMBL" id="NPDY01000003">
    <property type="protein sequence ID" value="PJZ70420.1"/>
    <property type="molecule type" value="Genomic_DNA"/>
</dbReference>
<dbReference type="Proteomes" id="UP000231962">
    <property type="component" value="Unassembled WGS sequence"/>
</dbReference>
<organism evidence="6 8">
    <name type="scientific">Leptospira perolatii</name>
    <dbReference type="NCBI Taxonomy" id="2023191"/>
    <lineage>
        <taxon>Bacteria</taxon>
        <taxon>Pseudomonadati</taxon>
        <taxon>Spirochaetota</taxon>
        <taxon>Spirochaetia</taxon>
        <taxon>Leptospirales</taxon>
        <taxon>Leptospiraceae</taxon>
        <taxon>Leptospira</taxon>
    </lineage>
</organism>
<dbReference type="InterPro" id="IPR051310">
    <property type="entry name" value="MCP_chemotaxis"/>
</dbReference>
<dbReference type="Gene3D" id="1.10.287.950">
    <property type="entry name" value="Methyl-accepting chemotaxis protein"/>
    <property type="match status" value="1"/>
</dbReference>
<proteinExistence type="inferred from homology"/>
<dbReference type="GO" id="GO:0006935">
    <property type="term" value="P:chemotaxis"/>
    <property type="evidence" value="ECO:0007669"/>
    <property type="project" value="UniProtKB-KW"/>
</dbReference>
<dbReference type="GO" id="GO:0004888">
    <property type="term" value="F:transmembrane signaling receptor activity"/>
    <property type="evidence" value="ECO:0007669"/>
    <property type="project" value="TreeGrafter"/>
</dbReference>
<dbReference type="InterPro" id="IPR004089">
    <property type="entry name" value="MCPsignal_dom"/>
</dbReference>
<sequence>MKFIKKDSIGEMIELTDKALDGSLREFPSYLANGKKNNKVEKLGRSIFTLVSRFAEMVFKVRINITQLESTAGYISVVSQSYKDISEKQSESTKKVSESVEQVHYGMVKINESVSLQNENFHHIRDELTGLSEAMLEMNEKLGELVQNLGIFSQKVSKGIEAVSTVQEAMAKISGTSREINKITGSINDISSQTFLLSLNASIEASRAGEFGAGFSVVSSEIGKLSQKSQSSVKEIAKFNQIIKEDLLYGFAMSSEVQNIFQDVKEWESVLKESLHRFCAIAEEQFQRTSKINLETKDAAENLNEIASATFVQKSQIDKIQASVQGILSDSENISWSSSELLDLSQELRTVTQTFQETIASFGIGRAEKTL</sequence>
<keyword evidence="3" id="KW-0807">Transducer</keyword>
<reference evidence="7 8" key="1">
    <citation type="submission" date="2017-07" db="EMBL/GenBank/DDBJ databases">
        <title>Leptospira spp. isolated from tropical soils.</title>
        <authorList>
            <person name="Thibeaux R."/>
            <person name="Iraola G."/>
            <person name="Ferres I."/>
            <person name="Bierque E."/>
            <person name="Girault D."/>
            <person name="Soupe-Gilbert M.-E."/>
            <person name="Picardeau M."/>
            <person name="Goarant C."/>
        </authorList>
    </citation>
    <scope>NUCLEOTIDE SEQUENCE [LARGE SCALE GENOMIC DNA]</scope>
    <source>
        <strain evidence="6 8">FH1-B-B1</strain>
        <strain evidence="5 7">FH1-B-C1</strain>
    </source>
</reference>
<dbReference type="SUPFAM" id="SSF58104">
    <property type="entry name" value="Methyl-accepting chemotaxis protein (MCP) signaling domain"/>
    <property type="match status" value="1"/>
</dbReference>